<dbReference type="EMBL" id="CASHSV030000206">
    <property type="protein sequence ID" value="CAJ2652072.1"/>
    <property type="molecule type" value="Genomic_DNA"/>
</dbReference>
<protein>
    <submittedName>
        <fullName evidence="1">Uncharacterized protein</fullName>
    </submittedName>
</protein>
<dbReference type="Proteomes" id="UP001177021">
    <property type="component" value="Unassembled WGS sequence"/>
</dbReference>
<keyword evidence="2" id="KW-1185">Reference proteome</keyword>
<accession>A0ACB0K440</accession>
<evidence type="ECO:0000313" key="1">
    <source>
        <dbReference type="EMBL" id="CAJ2652072.1"/>
    </source>
</evidence>
<evidence type="ECO:0000313" key="2">
    <source>
        <dbReference type="Proteomes" id="UP001177021"/>
    </source>
</evidence>
<organism evidence="1 2">
    <name type="scientific">Trifolium pratense</name>
    <name type="common">Red clover</name>
    <dbReference type="NCBI Taxonomy" id="57577"/>
    <lineage>
        <taxon>Eukaryota</taxon>
        <taxon>Viridiplantae</taxon>
        <taxon>Streptophyta</taxon>
        <taxon>Embryophyta</taxon>
        <taxon>Tracheophyta</taxon>
        <taxon>Spermatophyta</taxon>
        <taxon>Magnoliopsida</taxon>
        <taxon>eudicotyledons</taxon>
        <taxon>Gunneridae</taxon>
        <taxon>Pentapetalae</taxon>
        <taxon>rosids</taxon>
        <taxon>fabids</taxon>
        <taxon>Fabales</taxon>
        <taxon>Fabaceae</taxon>
        <taxon>Papilionoideae</taxon>
        <taxon>50 kb inversion clade</taxon>
        <taxon>NPAAA clade</taxon>
        <taxon>Hologalegina</taxon>
        <taxon>IRL clade</taxon>
        <taxon>Trifolieae</taxon>
        <taxon>Trifolium</taxon>
    </lineage>
</organism>
<name>A0ACB0K440_TRIPR</name>
<sequence>MTNEINLEMVKWFLDDSTIYVSRQGCSRIRFDVEVKNCIINMVLLAKRSFFDRRIVGFPGGECGEKVMQRMSMVLSSFGWRKAMSIVCPHIILRKLNLATTRKEQTIIMSP</sequence>
<gene>
    <name evidence="1" type="ORF">MILVUS5_LOCUS19613</name>
</gene>
<comment type="caution">
    <text evidence="1">The sequence shown here is derived from an EMBL/GenBank/DDBJ whole genome shotgun (WGS) entry which is preliminary data.</text>
</comment>
<proteinExistence type="predicted"/>
<reference evidence="1" key="1">
    <citation type="submission" date="2023-10" db="EMBL/GenBank/DDBJ databases">
        <authorList>
            <person name="Rodriguez Cubillos JULIANA M."/>
            <person name="De Vega J."/>
        </authorList>
    </citation>
    <scope>NUCLEOTIDE SEQUENCE</scope>
</reference>